<evidence type="ECO:0000313" key="1">
    <source>
        <dbReference type="EMBL" id="HIW99035.1"/>
    </source>
</evidence>
<name>A0A9D1S199_9MICC</name>
<evidence type="ECO:0008006" key="3">
    <source>
        <dbReference type="Google" id="ProtNLM"/>
    </source>
</evidence>
<dbReference type="SUPFAM" id="SSF47598">
    <property type="entry name" value="Ribbon-helix-helix"/>
    <property type="match status" value="1"/>
</dbReference>
<reference evidence="1" key="1">
    <citation type="journal article" date="2021" name="PeerJ">
        <title>Extensive microbial diversity within the chicken gut microbiome revealed by metagenomics and culture.</title>
        <authorList>
            <person name="Gilroy R."/>
            <person name="Ravi A."/>
            <person name="Getino M."/>
            <person name="Pursley I."/>
            <person name="Horton D.L."/>
            <person name="Alikhan N.F."/>
            <person name="Baker D."/>
            <person name="Gharbi K."/>
            <person name="Hall N."/>
            <person name="Watson M."/>
            <person name="Adriaenssens E.M."/>
            <person name="Foster-Nyarko E."/>
            <person name="Jarju S."/>
            <person name="Secka A."/>
            <person name="Antonio M."/>
            <person name="Oren A."/>
            <person name="Chaudhuri R.R."/>
            <person name="La Ragione R."/>
            <person name="Hildebrand F."/>
            <person name="Pallen M.J."/>
        </authorList>
    </citation>
    <scope>NUCLEOTIDE SEQUENCE</scope>
    <source>
        <strain evidence="1">ChiHejej3B27-3195</strain>
    </source>
</reference>
<reference evidence="1" key="2">
    <citation type="submission" date="2021-04" db="EMBL/GenBank/DDBJ databases">
        <authorList>
            <person name="Gilroy R."/>
        </authorList>
    </citation>
    <scope>NUCLEOTIDE SEQUENCE</scope>
    <source>
        <strain evidence="1">ChiHejej3B27-3195</strain>
    </source>
</reference>
<dbReference type="Proteomes" id="UP000824151">
    <property type="component" value="Unassembled WGS sequence"/>
</dbReference>
<accession>A0A9D1S199</accession>
<dbReference type="InterPro" id="IPR010985">
    <property type="entry name" value="Ribbon_hlx_hlx"/>
</dbReference>
<dbReference type="AlphaFoldDB" id="A0A9D1S199"/>
<sequence length="75" mass="8894">MPTTIRLKGDLEYRIKKLATTTGRPQSFYINQMIEREIDRIEWEYSILQDVGDHRAGRLRTISHEDMKAELDLDD</sequence>
<gene>
    <name evidence="1" type="ORF">H9871_02720</name>
</gene>
<evidence type="ECO:0000313" key="2">
    <source>
        <dbReference type="Proteomes" id="UP000824151"/>
    </source>
</evidence>
<comment type="caution">
    <text evidence="1">The sequence shown here is derived from an EMBL/GenBank/DDBJ whole genome shotgun (WGS) entry which is preliminary data.</text>
</comment>
<proteinExistence type="predicted"/>
<protein>
    <recommendedName>
        <fullName evidence="3">CopG family transcriptional regulator</fullName>
    </recommendedName>
</protein>
<dbReference type="EMBL" id="DXGD01000101">
    <property type="protein sequence ID" value="HIW99035.1"/>
    <property type="molecule type" value="Genomic_DNA"/>
</dbReference>
<dbReference type="GO" id="GO:0006355">
    <property type="term" value="P:regulation of DNA-templated transcription"/>
    <property type="evidence" value="ECO:0007669"/>
    <property type="project" value="InterPro"/>
</dbReference>
<organism evidence="1 2">
    <name type="scientific">Candidatus Nesterenkonia stercoripullorum</name>
    <dbReference type="NCBI Taxonomy" id="2838701"/>
    <lineage>
        <taxon>Bacteria</taxon>
        <taxon>Bacillati</taxon>
        <taxon>Actinomycetota</taxon>
        <taxon>Actinomycetes</taxon>
        <taxon>Micrococcales</taxon>
        <taxon>Micrococcaceae</taxon>
        <taxon>Nesterenkonia</taxon>
    </lineage>
</organism>